<name>A0A239BBW2_9FIRM</name>
<feature type="transmembrane region" description="Helical" evidence="3">
    <location>
        <begin position="49"/>
        <end position="66"/>
    </location>
</feature>
<accession>A0A239BBW2</accession>
<keyword evidence="1 2" id="KW-0808">Transferase</keyword>
<dbReference type="PROSITE" id="PS00379">
    <property type="entry name" value="CDP_ALCOHOL_P_TRANSF"/>
    <property type="match status" value="1"/>
</dbReference>
<evidence type="ECO:0000313" key="5">
    <source>
        <dbReference type="Proteomes" id="UP000198304"/>
    </source>
</evidence>
<reference evidence="4 5" key="1">
    <citation type="submission" date="2017-06" db="EMBL/GenBank/DDBJ databases">
        <authorList>
            <person name="Kim H.J."/>
            <person name="Triplett B.A."/>
        </authorList>
    </citation>
    <scope>NUCLEOTIDE SEQUENCE [LARGE SCALE GENOMIC DNA]</scope>
    <source>
        <strain evidence="4 5">SCA</strain>
    </source>
</reference>
<dbReference type="Proteomes" id="UP000198304">
    <property type="component" value="Unassembled WGS sequence"/>
</dbReference>
<dbReference type="InterPro" id="IPR048254">
    <property type="entry name" value="CDP_ALCOHOL_P_TRANSF_CS"/>
</dbReference>
<organism evidence="4 5">
    <name type="scientific">Anaerovirgula multivorans</name>
    <dbReference type="NCBI Taxonomy" id="312168"/>
    <lineage>
        <taxon>Bacteria</taxon>
        <taxon>Bacillati</taxon>
        <taxon>Bacillota</taxon>
        <taxon>Clostridia</taxon>
        <taxon>Peptostreptococcales</taxon>
        <taxon>Natronincolaceae</taxon>
        <taxon>Anaerovirgula</taxon>
    </lineage>
</organism>
<keyword evidence="3" id="KW-1133">Transmembrane helix</keyword>
<keyword evidence="3" id="KW-0812">Transmembrane</keyword>
<evidence type="ECO:0000313" key="4">
    <source>
        <dbReference type="EMBL" id="SNS05400.1"/>
    </source>
</evidence>
<dbReference type="AlphaFoldDB" id="A0A239BBW2"/>
<dbReference type="GO" id="GO:0016020">
    <property type="term" value="C:membrane"/>
    <property type="evidence" value="ECO:0007669"/>
    <property type="project" value="InterPro"/>
</dbReference>
<dbReference type="InterPro" id="IPR000462">
    <property type="entry name" value="CDP-OH_P_trans"/>
</dbReference>
<dbReference type="EMBL" id="FZOJ01000003">
    <property type="protein sequence ID" value="SNS05400.1"/>
    <property type="molecule type" value="Genomic_DNA"/>
</dbReference>
<evidence type="ECO:0000256" key="1">
    <source>
        <dbReference type="ARBA" id="ARBA00022679"/>
    </source>
</evidence>
<dbReference type="Gene3D" id="1.20.120.1760">
    <property type="match status" value="1"/>
</dbReference>
<evidence type="ECO:0000256" key="3">
    <source>
        <dbReference type="SAM" id="Phobius"/>
    </source>
</evidence>
<feature type="transmembrane region" description="Helical" evidence="3">
    <location>
        <begin position="72"/>
        <end position="91"/>
    </location>
</feature>
<keyword evidence="3" id="KW-0472">Membrane</keyword>
<feature type="transmembrane region" description="Helical" evidence="3">
    <location>
        <begin position="127"/>
        <end position="148"/>
    </location>
</feature>
<proteinExistence type="inferred from homology"/>
<feature type="transmembrane region" description="Helical" evidence="3">
    <location>
        <begin position="98"/>
        <end position="121"/>
    </location>
</feature>
<keyword evidence="5" id="KW-1185">Reference proteome</keyword>
<sequence>MSVLLIPFLSVRIGFIIIYIVIGISDVLDGYIARKLGCESDLGAKLDSTADFVFYCILVLVFFKLYSSILEMNYQFVAIIIAIRLLNMLLTKLKYKRVVFIHTLANKISGIILYLMPMILLYIENGILVGILLIIVVLAAIEELLITIKFEKPDLNRRSIFRD</sequence>
<feature type="transmembrane region" description="Helical" evidence="3">
    <location>
        <begin position="6"/>
        <end position="28"/>
    </location>
</feature>
<evidence type="ECO:0000256" key="2">
    <source>
        <dbReference type="RuleBase" id="RU003750"/>
    </source>
</evidence>
<dbReference type="InterPro" id="IPR043130">
    <property type="entry name" value="CDP-OH_PTrfase_TM_dom"/>
</dbReference>
<dbReference type="GO" id="GO:0008654">
    <property type="term" value="P:phospholipid biosynthetic process"/>
    <property type="evidence" value="ECO:0007669"/>
    <property type="project" value="InterPro"/>
</dbReference>
<dbReference type="Pfam" id="PF01066">
    <property type="entry name" value="CDP-OH_P_transf"/>
    <property type="match status" value="1"/>
</dbReference>
<dbReference type="GO" id="GO:0016780">
    <property type="term" value="F:phosphotransferase activity, for other substituted phosphate groups"/>
    <property type="evidence" value="ECO:0007669"/>
    <property type="project" value="InterPro"/>
</dbReference>
<protein>
    <submittedName>
        <fullName evidence="4">CDP-diacylglycerol--glycerol-3-phosphate 3-phosphatidyltransferase</fullName>
    </submittedName>
</protein>
<gene>
    <name evidence="4" type="ORF">SAMN05446037_1003162</name>
</gene>
<comment type="similarity">
    <text evidence="2">Belongs to the CDP-alcohol phosphatidyltransferase class-I family.</text>
</comment>